<evidence type="ECO:0000313" key="3">
    <source>
        <dbReference type="Proteomes" id="UP001379235"/>
    </source>
</evidence>
<organism evidence="2 3">
    <name type="scientific">Novosphingobium aquae</name>
    <dbReference type="NCBI Taxonomy" id="3133435"/>
    <lineage>
        <taxon>Bacteria</taxon>
        <taxon>Pseudomonadati</taxon>
        <taxon>Pseudomonadota</taxon>
        <taxon>Alphaproteobacteria</taxon>
        <taxon>Sphingomonadales</taxon>
        <taxon>Sphingomonadaceae</taxon>
        <taxon>Novosphingobium</taxon>
    </lineage>
</organism>
<reference evidence="2 3" key="1">
    <citation type="submission" date="2024-03" db="EMBL/GenBank/DDBJ databases">
        <authorList>
            <person name="Jo J.-H."/>
        </authorList>
    </citation>
    <scope>NUCLEOTIDE SEQUENCE [LARGE SCALE GENOMIC DNA]</scope>
    <source>
        <strain evidence="2 3">AS3R-12</strain>
    </source>
</reference>
<dbReference type="RefSeq" id="WP_339968799.1">
    <property type="nucleotide sequence ID" value="NZ_JBBHJY010000009.1"/>
</dbReference>
<sequence>MSQPPPLSRVTIAGPTVYVSGQLARGADGKIVAGGFAAQARQALENLKSALETAGCGFSDVVKATVWLTDATDFAEFNAIYREYFAEPYPSRSVVVSGLVAPGAMVEIEAIAWRGA</sequence>
<dbReference type="InterPro" id="IPR006175">
    <property type="entry name" value="YjgF/YER057c/UK114"/>
</dbReference>
<dbReference type="InterPro" id="IPR019897">
    <property type="entry name" value="RidA_CS"/>
</dbReference>
<dbReference type="PROSITE" id="PS01094">
    <property type="entry name" value="UPF0076"/>
    <property type="match status" value="1"/>
</dbReference>
<dbReference type="PANTHER" id="PTHR11803:SF58">
    <property type="entry name" value="PROTEIN HMF1-RELATED"/>
    <property type="match status" value="1"/>
</dbReference>
<gene>
    <name evidence="2" type="ORF">WG900_16375</name>
</gene>
<dbReference type="SUPFAM" id="SSF55298">
    <property type="entry name" value="YjgF-like"/>
    <property type="match status" value="1"/>
</dbReference>
<evidence type="ECO:0000256" key="1">
    <source>
        <dbReference type="ARBA" id="ARBA00010552"/>
    </source>
</evidence>
<dbReference type="CDD" id="cd00448">
    <property type="entry name" value="YjgF_YER057c_UK114_family"/>
    <property type="match status" value="1"/>
</dbReference>
<dbReference type="EC" id="3.5.-.-" evidence="2"/>
<dbReference type="EMBL" id="JBBHJY010000009">
    <property type="protein sequence ID" value="MEJ6011491.1"/>
    <property type="molecule type" value="Genomic_DNA"/>
</dbReference>
<accession>A0ABU8SBZ1</accession>
<dbReference type="Pfam" id="PF01042">
    <property type="entry name" value="Ribonuc_L-PSP"/>
    <property type="match status" value="1"/>
</dbReference>
<comment type="similarity">
    <text evidence="1">Belongs to the RutC family.</text>
</comment>
<dbReference type="Proteomes" id="UP001379235">
    <property type="component" value="Unassembled WGS sequence"/>
</dbReference>
<dbReference type="InterPro" id="IPR035959">
    <property type="entry name" value="RutC-like_sf"/>
</dbReference>
<keyword evidence="2" id="KW-0378">Hydrolase</keyword>
<dbReference type="PANTHER" id="PTHR11803">
    <property type="entry name" value="2-IMINOBUTANOATE/2-IMINOPROPANOATE DEAMINASE RIDA"/>
    <property type="match status" value="1"/>
</dbReference>
<proteinExistence type="inferred from homology"/>
<evidence type="ECO:0000313" key="2">
    <source>
        <dbReference type="EMBL" id="MEJ6011491.1"/>
    </source>
</evidence>
<dbReference type="GO" id="GO:0016787">
    <property type="term" value="F:hydrolase activity"/>
    <property type="evidence" value="ECO:0007669"/>
    <property type="project" value="UniProtKB-KW"/>
</dbReference>
<protein>
    <submittedName>
        <fullName evidence="2">RidA family protein</fullName>
        <ecNumber evidence="2">3.5.-.-</ecNumber>
    </submittedName>
</protein>
<comment type="caution">
    <text evidence="2">The sequence shown here is derived from an EMBL/GenBank/DDBJ whole genome shotgun (WGS) entry which is preliminary data.</text>
</comment>
<dbReference type="Gene3D" id="3.30.1330.40">
    <property type="entry name" value="RutC-like"/>
    <property type="match status" value="1"/>
</dbReference>
<name>A0ABU8SBZ1_9SPHN</name>
<keyword evidence="3" id="KW-1185">Reference proteome</keyword>